<reference evidence="3 4" key="1">
    <citation type="submission" date="2023-08" db="EMBL/GenBank/DDBJ databases">
        <title>Functional and genomic diversity of the sorghum phyllosphere microbiome.</title>
        <authorList>
            <person name="Shade A."/>
        </authorList>
    </citation>
    <scope>NUCLEOTIDE SEQUENCE [LARGE SCALE GENOMIC DNA]</scope>
    <source>
        <strain evidence="3 4">SORGH_AS_0445</strain>
    </source>
</reference>
<evidence type="ECO:0000313" key="3">
    <source>
        <dbReference type="EMBL" id="MDR6143828.1"/>
    </source>
</evidence>
<keyword evidence="2" id="KW-1133">Transmembrane helix</keyword>
<gene>
    <name evidence="3" type="ORF">QE375_003382</name>
</gene>
<feature type="transmembrane region" description="Helical" evidence="2">
    <location>
        <begin position="44"/>
        <end position="61"/>
    </location>
</feature>
<comment type="caution">
    <text evidence="3">The sequence shown here is derived from an EMBL/GenBank/DDBJ whole genome shotgun (WGS) entry which is preliminary data.</text>
</comment>
<evidence type="ECO:0000313" key="4">
    <source>
        <dbReference type="Proteomes" id="UP001249291"/>
    </source>
</evidence>
<accession>A0ABU1HVY3</accession>
<proteinExistence type="predicted"/>
<dbReference type="EMBL" id="JAVIZQ010000001">
    <property type="protein sequence ID" value="MDR6143828.1"/>
    <property type="molecule type" value="Genomic_DNA"/>
</dbReference>
<protein>
    <submittedName>
        <fullName evidence="3">Uncharacterized protein</fullName>
    </submittedName>
</protein>
<evidence type="ECO:0000256" key="1">
    <source>
        <dbReference type="SAM" id="MobiDB-lite"/>
    </source>
</evidence>
<feature type="region of interest" description="Disordered" evidence="1">
    <location>
        <begin position="1"/>
        <end position="20"/>
    </location>
</feature>
<evidence type="ECO:0000256" key="2">
    <source>
        <dbReference type="SAM" id="Phobius"/>
    </source>
</evidence>
<keyword evidence="2" id="KW-0472">Membrane</keyword>
<organism evidence="3 4">
    <name type="scientific">Microbacterium foliorum</name>
    <dbReference type="NCBI Taxonomy" id="104336"/>
    <lineage>
        <taxon>Bacteria</taxon>
        <taxon>Bacillati</taxon>
        <taxon>Actinomycetota</taxon>
        <taxon>Actinomycetes</taxon>
        <taxon>Micrococcales</taxon>
        <taxon>Microbacteriaceae</taxon>
        <taxon>Microbacterium</taxon>
    </lineage>
</organism>
<keyword evidence="4" id="KW-1185">Reference proteome</keyword>
<name>A0ABU1HVY3_9MICO</name>
<keyword evidence="2" id="KW-0812">Transmembrane</keyword>
<dbReference type="Proteomes" id="UP001249291">
    <property type="component" value="Unassembled WGS sequence"/>
</dbReference>
<sequence length="85" mass="9459">MTTASPDLGQIEQENRDALEVGTTATTAQKGRKLVPWRFFAGRAGFYLFTLWAAITINFFLPRFMKGDAVSSYLARNRNVSPEAA</sequence>